<dbReference type="InterPro" id="IPR038056">
    <property type="entry name" value="YjbR-like_sf"/>
</dbReference>
<comment type="caution">
    <text evidence="1">The sequence shown here is derived from an EMBL/GenBank/DDBJ whole genome shotgun (WGS) entry which is preliminary data.</text>
</comment>
<dbReference type="EMBL" id="VFOQ01000001">
    <property type="protein sequence ID" value="TQL61472.1"/>
    <property type="molecule type" value="Genomic_DNA"/>
</dbReference>
<dbReference type="AlphaFoldDB" id="A0A542ZM84"/>
<proteinExistence type="predicted"/>
<sequence length="133" mass="14769">MSPHPRYEPGDPALLVRVRGLLADLPGVEEHFGVGHPQFQVRAKSLAMFMPEHHGVAWDAVWVKATTEVQQDLVARDGQRWFRPPYVGPRGWVGARLTAFDGDADPAWDDLGELLESAWRSVAPKRVIAAHDG</sequence>
<gene>
    <name evidence="1" type="ORF">FB474_2883</name>
</gene>
<evidence type="ECO:0000313" key="2">
    <source>
        <dbReference type="Proteomes" id="UP000319514"/>
    </source>
</evidence>
<organism evidence="1 2">
    <name type="scientific">Oryzihumus leptocrescens</name>
    <dbReference type="NCBI Taxonomy" id="297536"/>
    <lineage>
        <taxon>Bacteria</taxon>
        <taxon>Bacillati</taxon>
        <taxon>Actinomycetota</taxon>
        <taxon>Actinomycetes</taxon>
        <taxon>Micrococcales</taxon>
        <taxon>Intrasporangiaceae</taxon>
        <taxon>Oryzihumus</taxon>
    </lineage>
</organism>
<evidence type="ECO:0000313" key="1">
    <source>
        <dbReference type="EMBL" id="TQL61472.1"/>
    </source>
</evidence>
<dbReference type="Pfam" id="PF04237">
    <property type="entry name" value="YjbR"/>
    <property type="match status" value="1"/>
</dbReference>
<dbReference type="SUPFAM" id="SSF142906">
    <property type="entry name" value="YjbR-like"/>
    <property type="match status" value="1"/>
</dbReference>
<dbReference type="InterPro" id="IPR058532">
    <property type="entry name" value="YjbR/MT2646/Rv2570-like"/>
</dbReference>
<keyword evidence="2" id="KW-1185">Reference proteome</keyword>
<name>A0A542ZM84_9MICO</name>
<dbReference type="RefSeq" id="WP_185746176.1">
    <property type="nucleotide sequence ID" value="NZ_BAAAKX010000001.1"/>
</dbReference>
<accession>A0A542ZM84</accession>
<reference evidence="1 2" key="1">
    <citation type="submission" date="2019-06" db="EMBL/GenBank/DDBJ databases">
        <title>Sequencing the genomes of 1000 actinobacteria strains.</title>
        <authorList>
            <person name="Klenk H.-P."/>
        </authorList>
    </citation>
    <scope>NUCLEOTIDE SEQUENCE [LARGE SCALE GENOMIC DNA]</scope>
    <source>
        <strain evidence="1 2">DSM 18082</strain>
    </source>
</reference>
<dbReference type="Gene3D" id="3.90.1150.30">
    <property type="match status" value="1"/>
</dbReference>
<protein>
    <submittedName>
        <fullName evidence="1">YjbR protein</fullName>
    </submittedName>
</protein>
<dbReference type="Proteomes" id="UP000319514">
    <property type="component" value="Unassembled WGS sequence"/>
</dbReference>